<feature type="compositionally biased region" description="Basic and acidic residues" evidence="1">
    <location>
        <begin position="75"/>
        <end position="86"/>
    </location>
</feature>
<dbReference type="Proteomes" id="UP000276215">
    <property type="component" value="Unassembled WGS sequence"/>
</dbReference>
<accession>A0A3N4JKC2</accession>
<reference evidence="2 3" key="1">
    <citation type="journal article" date="2018" name="Nat. Ecol. Evol.">
        <title>Pezizomycetes genomes reveal the molecular basis of ectomycorrhizal truffle lifestyle.</title>
        <authorList>
            <person name="Murat C."/>
            <person name="Payen T."/>
            <person name="Noel B."/>
            <person name="Kuo A."/>
            <person name="Morin E."/>
            <person name="Chen J."/>
            <person name="Kohler A."/>
            <person name="Krizsan K."/>
            <person name="Balestrini R."/>
            <person name="Da Silva C."/>
            <person name="Montanini B."/>
            <person name="Hainaut M."/>
            <person name="Levati E."/>
            <person name="Barry K.W."/>
            <person name="Belfiori B."/>
            <person name="Cichocki N."/>
            <person name="Clum A."/>
            <person name="Dockter R.B."/>
            <person name="Fauchery L."/>
            <person name="Guy J."/>
            <person name="Iotti M."/>
            <person name="Le Tacon F."/>
            <person name="Lindquist E.A."/>
            <person name="Lipzen A."/>
            <person name="Malagnac F."/>
            <person name="Mello A."/>
            <person name="Molinier V."/>
            <person name="Miyauchi S."/>
            <person name="Poulain J."/>
            <person name="Riccioni C."/>
            <person name="Rubini A."/>
            <person name="Sitrit Y."/>
            <person name="Splivallo R."/>
            <person name="Traeger S."/>
            <person name="Wang M."/>
            <person name="Zifcakova L."/>
            <person name="Wipf D."/>
            <person name="Zambonelli A."/>
            <person name="Paolocci F."/>
            <person name="Nowrousian M."/>
            <person name="Ottonello S."/>
            <person name="Baldrian P."/>
            <person name="Spatafora J.W."/>
            <person name="Henrissat B."/>
            <person name="Nagy L.G."/>
            <person name="Aury J.M."/>
            <person name="Wincker P."/>
            <person name="Grigoriev I.V."/>
            <person name="Bonfante P."/>
            <person name="Martin F.M."/>
        </authorList>
    </citation>
    <scope>NUCLEOTIDE SEQUENCE [LARGE SCALE GENOMIC DNA]</scope>
    <source>
        <strain evidence="2 3">120613-1</strain>
    </source>
</reference>
<gene>
    <name evidence="2" type="ORF">L873DRAFT_1691926</name>
</gene>
<proteinExistence type="predicted"/>
<feature type="compositionally biased region" description="Basic and acidic residues" evidence="1">
    <location>
        <begin position="22"/>
        <end position="32"/>
    </location>
</feature>
<organism evidence="2 3">
    <name type="scientific">Choiromyces venosus 120613-1</name>
    <dbReference type="NCBI Taxonomy" id="1336337"/>
    <lineage>
        <taxon>Eukaryota</taxon>
        <taxon>Fungi</taxon>
        <taxon>Dikarya</taxon>
        <taxon>Ascomycota</taxon>
        <taxon>Pezizomycotina</taxon>
        <taxon>Pezizomycetes</taxon>
        <taxon>Pezizales</taxon>
        <taxon>Tuberaceae</taxon>
        <taxon>Choiromyces</taxon>
    </lineage>
</organism>
<protein>
    <submittedName>
        <fullName evidence="2">Uncharacterized protein</fullName>
    </submittedName>
</protein>
<dbReference type="OrthoDB" id="5366380at2759"/>
<keyword evidence="3" id="KW-1185">Reference proteome</keyword>
<dbReference type="AlphaFoldDB" id="A0A3N4JKC2"/>
<name>A0A3N4JKC2_9PEZI</name>
<feature type="region of interest" description="Disordered" evidence="1">
    <location>
        <begin position="71"/>
        <end position="114"/>
    </location>
</feature>
<evidence type="ECO:0000256" key="1">
    <source>
        <dbReference type="SAM" id="MobiDB-lite"/>
    </source>
</evidence>
<feature type="region of interest" description="Disordered" evidence="1">
    <location>
        <begin position="132"/>
        <end position="216"/>
    </location>
</feature>
<evidence type="ECO:0000313" key="3">
    <source>
        <dbReference type="Proteomes" id="UP000276215"/>
    </source>
</evidence>
<feature type="region of interest" description="Disordered" evidence="1">
    <location>
        <begin position="229"/>
        <end position="254"/>
    </location>
</feature>
<feature type="compositionally biased region" description="Acidic residues" evidence="1">
    <location>
        <begin position="232"/>
        <end position="242"/>
    </location>
</feature>
<evidence type="ECO:0000313" key="2">
    <source>
        <dbReference type="EMBL" id="RPA97171.1"/>
    </source>
</evidence>
<sequence>MNRVKRSGQPAPSRRKKRVSGKKVDGIDKKDEEGEIQECIVVRLPGEIGARGNARGGVSTPKTTGRVARAVASAEHVKTSPKDKLPGARITRSGAQATPIPREPEQSAFTPINRVRARRSACKNPMHMAAQEEEKINGILAPPCPVSRKRKRGAEDTPEGKPPARRAARGTTNRDPVPTVEIPRPVLRRSGRKPTASHTPPVEVKRSPVRPAKQAKAHVIEDLRAVGFSPETDIDIPTEFEESNVRSDVTGAYP</sequence>
<dbReference type="EMBL" id="ML120407">
    <property type="protein sequence ID" value="RPA97171.1"/>
    <property type="molecule type" value="Genomic_DNA"/>
</dbReference>
<feature type="region of interest" description="Disordered" evidence="1">
    <location>
        <begin position="1"/>
        <end position="32"/>
    </location>
</feature>